<accession>A0A8S5MW71</accession>
<reference evidence="1" key="1">
    <citation type="journal article" date="2021" name="Proc. Natl. Acad. Sci. U.S.A.">
        <title>A Catalog of Tens of Thousands of Viruses from Human Metagenomes Reveals Hidden Associations with Chronic Diseases.</title>
        <authorList>
            <person name="Tisza M.J."/>
            <person name="Buck C.B."/>
        </authorList>
    </citation>
    <scope>NUCLEOTIDE SEQUENCE</scope>
    <source>
        <strain evidence="1">CtsBB38</strain>
    </source>
</reference>
<organism evidence="1">
    <name type="scientific">Siphoviridae sp. ctsBB38</name>
    <dbReference type="NCBI Taxonomy" id="2826482"/>
    <lineage>
        <taxon>Viruses</taxon>
        <taxon>Duplodnaviria</taxon>
        <taxon>Heunggongvirae</taxon>
        <taxon>Uroviricota</taxon>
        <taxon>Caudoviricetes</taxon>
    </lineage>
</organism>
<evidence type="ECO:0000313" key="1">
    <source>
        <dbReference type="EMBL" id="DAD86460.1"/>
    </source>
</evidence>
<dbReference type="EMBL" id="BK014999">
    <property type="protein sequence ID" value="DAD86460.1"/>
    <property type="molecule type" value="Genomic_DNA"/>
</dbReference>
<sequence>MARKAKLTGDEIDQLFLDYCSNMTHKQLCDKWNISNSTLTKLIHSEGWAEKRKATKQLALDKCQAVYVDANKELVDRYYQAGYKLLCLWEQSMVDNSSSILDKEGKISHFKLAQAIQNMVAIKTFLDECTGTIPFKEAMELKMKYEQMELKKAIAGLGGDESVQDDFVAILADSLKRINEGDIDE</sequence>
<proteinExistence type="predicted"/>
<protein>
    <submittedName>
        <fullName evidence="1">Helix-turn-helix domain protein</fullName>
    </submittedName>
</protein>
<name>A0A8S5MW71_9CAUD</name>